<reference evidence="2 3" key="1">
    <citation type="journal article" date="2021" name="BMC Genomics">
        <title>Datura genome reveals duplications of psychoactive alkaloid biosynthetic genes and high mutation rate following tissue culture.</title>
        <authorList>
            <person name="Rajewski A."/>
            <person name="Carter-House D."/>
            <person name="Stajich J."/>
            <person name="Litt A."/>
        </authorList>
    </citation>
    <scope>NUCLEOTIDE SEQUENCE [LARGE SCALE GENOMIC DNA]</scope>
    <source>
        <strain evidence="2">AR-01</strain>
    </source>
</reference>
<evidence type="ECO:0000313" key="3">
    <source>
        <dbReference type="Proteomes" id="UP000823775"/>
    </source>
</evidence>
<name>A0ABS8T0I4_DATST</name>
<dbReference type="Proteomes" id="UP000823775">
    <property type="component" value="Unassembled WGS sequence"/>
</dbReference>
<sequence length="67" mass="7469">VGEGSKVERARMLLNERVEGGRGQDAMGPASRTPLPRKERRIAPLLHRKGAHVVDPLPLPPYIYKVM</sequence>
<evidence type="ECO:0000313" key="2">
    <source>
        <dbReference type="EMBL" id="MCD7464847.1"/>
    </source>
</evidence>
<dbReference type="EMBL" id="JACEIK010000998">
    <property type="protein sequence ID" value="MCD7464847.1"/>
    <property type="molecule type" value="Genomic_DNA"/>
</dbReference>
<organism evidence="2 3">
    <name type="scientific">Datura stramonium</name>
    <name type="common">Jimsonweed</name>
    <name type="synonym">Common thornapple</name>
    <dbReference type="NCBI Taxonomy" id="4076"/>
    <lineage>
        <taxon>Eukaryota</taxon>
        <taxon>Viridiplantae</taxon>
        <taxon>Streptophyta</taxon>
        <taxon>Embryophyta</taxon>
        <taxon>Tracheophyta</taxon>
        <taxon>Spermatophyta</taxon>
        <taxon>Magnoliopsida</taxon>
        <taxon>eudicotyledons</taxon>
        <taxon>Gunneridae</taxon>
        <taxon>Pentapetalae</taxon>
        <taxon>asterids</taxon>
        <taxon>lamiids</taxon>
        <taxon>Solanales</taxon>
        <taxon>Solanaceae</taxon>
        <taxon>Solanoideae</taxon>
        <taxon>Datureae</taxon>
        <taxon>Datura</taxon>
    </lineage>
</organism>
<accession>A0ABS8T0I4</accession>
<feature type="non-terminal residue" evidence="2">
    <location>
        <position position="1"/>
    </location>
</feature>
<gene>
    <name evidence="2" type="ORF">HAX54_053505</name>
</gene>
<evidence type="ECO:0000256" key="1">
    <source>
        <dbReference type="SAM" id="MobiDB-lite"/>
    </source>
</evidence>
<feature type="region of interest" description="Disordered" evidence="1">
    <location>
        <begin position="16"/>
        <end position="37"/>
    </location>
</feature>
<protein>
    <submittedName>
        <fullName evidence="2">Uncharacterized protein</fullName>
    </submittedName>
</protein>
<proteinExistence type="predicted"/>
<comment type="caution">
    <text evidence="2">The sequence shown here is derived from an EMBL/GenBank/DDBJ whole genome shotgun (WGS) entry which is preliminary data.</text>
</comment>
<keyword evidence="3" id="KW-1185">Reference proteome</keyword>